<feature type="active site" description="Nucleophile" evidence="1">
    <location>
        <position position="563"/>
    </location>
</feature>
<dbReference type="OrthoDB" id="47785at2759"/>
<evidence type="ECO:0000256" key="2">
    <source>
        <dbReference type="SAM" id="MobiDB-lite"/>
    </source>
</evidence>
<name>A0A9P6G038_9FUNG</name>
<comment type="caution">
    <text evidence="3">The sequence shown here is derived from an EMBL/GenBank/DDBJ whole genome shotgun (WGS) entry which is preliminary data.</text>
</comment>
<reference evidence="3" key="1">
    <citation type="journal article" date="2020" name="Fungal Divers.">
        <title>Resolving the Mortierellaceae phylogeny through synthesis of multi-gene phylogenetics and phylogenomics.</title>
        <authorList>
            <person name="Vandepol N."/>
            <person name="Liber J."/>
            <person name="Desiro A."/>
            <person name="Na H."/>
            <person name="Kennedy M."/>
            <person name="Barry K."/>
            <person name="Grigoriev I.V."/>
            <person name="Miller A.N."/>
            <person name="O'Donnell K."/>
            <person name="Stajich J.E."/>
            <person name="Bonito G."/>
        </authorList>
    </citation>
    <scope>NUCLEOTIDE SEQUENCE</scope>
    <source>
        <strain evidence="3">KOD1015</strain>
    </source>
</reference>
<dbReference type="InterPro" id="IPR010347">
    <property type="entry name" value="Tdp1"/>
</dbReference>
<evidence type="ECO:0000313" key="4">
    <source>
        <dbReference type="Proteomes" id="UP000780801"/>
    </source>
</evidence>
<dbReference type="PROSITE" id="PS50330">
    <property type="entry name" value="UIM"/>
    <property type="match status" value="1"/>
</dbReference>
<feature type="region of interest" description="Disordered" evidence="2">
    <location>
        <begin position="297"/>
        <end position="332"/>
    </location>
</feature>
<dbReference type="Gene3D" id="3.30.870.10">
    <property type="entry name" value="Endonuclease Chain A"/>
    <property type="match status" value="1"/>
</dbReference>
<dbReference type="Proteomes" id="UP000780801">
    <property type="component" value="Unassembled WGS sequence"/>
</dbReference>
<feature type="region of interest" description="Disordered" evidence="2">
    <location>
        <begin position="1"/>
        <end position="169"/>
    </location>
</feature>
<feature type="compositionally biased region" description="Basic and acidic residues" evidence="2">
    <location>
        <begin position="102"/>
        <end position="112"/>
    </location>
</feature>
<feature type="compositionally biased region" description="Low complexity" evidence="2">
    <location>
        <begin position="30"/>
        <end position="47"/>
    </location>
</feature>
<feature type="region of interest" description="Disordered" evidence="2">
    <location>
        <begin position="378"/>
        <end position="404"/>
    </location>
</feature>
<dbReference type="EMBL" id="JAABOA010000376">
    <property type="protein sequence ID" value="KAF9584594.1"/>
    <property type="molecule type" value="Genomic_DNA"/>
</dbReference>
<feature type="region of interest" description="Disordered" evidence="2">
    <location>
        <begin position="201"/>
        <end position="256"/>
    </location>
</feature>
<dbReference type="CDD" id="cd09122">
    <property type="entry name" value="PLDc_Tdp1_1"/>
    <property type="match status" value="1"/>
</dbReference>
<dbReference type="Pfam" id="PF06087">
    <property type="entry name" value="Tyr-DNA_phospho"/>
    <property type="match status" value="1"/>
</dbReference>
<evidence type="ECO:0000313" key="3">
    <source>
        <dbReference type="EMBL" id="KAF9584594.1"/>
    </source>
</evidence>
<dbReference type="PANTHER" id="PTHR12415">
    <property type="entry name" value="TYROSYL-DNA PHOSPHODIESTERASE 1"/>
    <property type="match status" value="1"/>
</dbReference>
<dbReference type="PANTHER" id="PTHR12415:SF3">
    <property type="entry name" value="OS04G0403400 PROTEIN"/>
    <property type="match status" value="1"/>
</dbReference>
<keyword evidence="4" id="KW-1185">Reference proteome</keyword>
<gene>
    <name evidence="3" type="ORF">BGW38_005909</name>
</gene>
<protein>
    <submittedName>
        <fullName evidence="3">Uncharacterized protein</fullName>
    </submittedName>
</protein>
<accession>A0A9P6G038</accession>
<dbReference type="SMART" id="SM00726">
    <property type="entry name" value="UIM"/>
    <property type="match status" value="1"/>
</dbReference>
<dbReference type="SUPFAM" id="SSF56024">
    <property type="entry name" value="Phospholipase D/nuclease"/>
    <property type="match status" value="1"/>
</dbReference>
<dbReference type="GO" id="GO:0008081">
    <property type="term" value="F:phosphoric diester hydrolase activity"/>
    <property type="evidence" value="ECO:0007669"/>
    <property type="project" value="InterPro"/>
</dbReference>
<dbReference type="GO" id="GO:0005634">
    <property type="term" value="C:nucleus"/>
    <property type="evidence" value="ECO:0007669"/>
    <property type="project" value="InterPro"/>
</dbReference>
<dbReference type="AlphaFoldDB" id="A0A9P6G038"/>
<dbReference type="InterPro" id="IPR003903">
    <property type="entry name" value="UIM_dom"/>
</dbReference>
<proteinExistence type="predicted"/>
<dbReference type="GO" id="GO:0006281">
    <property type="term" value="P:DNA repair"/>
    <property type="evidence" value="ECO:0007669"/>
    <property type="project" value="InterPro"/>
</dbReference>
<organism evidence="3 4">
    <name type="scientific">Lunasporangiospora selenospora</name>
    <dbReference type="NCBI Taxonomy" id="979761"/>
    <lineage>
        <taxon>Eukaryota</taxon>
        <taxon>Fungi</taxon>
        <taxon>Fungi incertae sedis</taxon>
        <taxon>Mucoromycota</taxon>
        <taxon>Mortierellomycotina</taxon>
        <taxon>Mortierellomycetes</taxon>
        <taxon>Mortierellales</taxon>
        <taxon>Mortierellaceae</taxon>
        <taxon>Lunasporangiospora</taxon>
    </lineage>
</organism>
<evidence type="ECO:0000256" key="1">
    <source>
        <dbReference type="PIRSR" id="PIRSR610347-1"/>
    </source>
</evidence>
<feature type="compositionally biased region" description="Low complexity" evidence="2">
    <location>
        <begin position="54"/>
        <end position="65"/>
    </location>
</feature>
<sequence>MDIKPSLASLLGQLSAPTLEPQRNPQPPLSTSAPASTSSSSSSSSSTRPYPDAQTAQQQWQQQLQPLHDPYIHESEQYDLQPYHHRIQPEQQSHAPLWPEITDGRNRDRESSAEQADEEMDEDLRLAIEMSLRETGTSGPAPSLARPHSLPRAALTSPPLPPTEDMSFEYENGNRSFPSTEADNESFLDFVRAHSMATSGALNHSSRSISAPAKESVLGSGPGQRRGNGRNNMERYRSSTAESLSAILGASREQLERERKERIIRKRGYEAMGVDTHPVFDMQGYPNEIITENVPVTIPKPRGRRKKKDQGNAKAEISTRATPSAQSIPEPPIMPMAGQSATPAPLQFHYYAPDAPYPAAQSPPTKRATVKRPIPQESREYQHETPSLPPPPPTKTAARHLDSQEEQIFKQETLSPPPLLIATERRDSTATITSSRSVTVKSEEVDVPVNPETLSNSQDHLRRGLEYPMRYPQATFLNTHVEGMEPSPHTIQFGDLVDKDNLFLAILSTESYNKDWLRSFVPNHIPQCIIRNWKGNYGDQAGYKTTGMVTEVLPPLEKFGNYHPRMMLLFYRSFCRVVIGSANLRPEDWEELTNTLYIQDFPLLPEKVEDAKDMPEFGYHLIEFLALMHVPRKIIRALYGINFSSAKLILIDPRVDSNVNILLGIHPVDGWDVEEGEGEEALPAELKRPKVSKLPLQLLYSLREWTMKKRLVCYGASTRSALPKPVTSQTLKNPAVRLLHQHRPR</sequence>